<sequence length="254" mass="27148">GGFLAFAASIEAQSQGPAHFEANGCSNLSSTCRQKGQPWSGQSRPHVSAKPASGFGVLGHLMRSSPSAMQLGHSTSSPTHATGVTVTTEAAVTTAMTTTKTTTNGQWRREQMNWPAVKADEDGVGGLNLATGTSMEASTVTCLKHVSANQFPGEERAQTRVLIDEEEAKSGSTRPEGGHECSFRPIDALEVNSGWVRHELAVPTTSHDDCHRHQHMNHDFQSKFLEPCSSASSHSSSSSTSELAIDSKWWVSTR</sequence>
<feature type="non-terminal residue" evidence="1">
    <location>
        <position position="1"/>
    </location>
</feature>
<keyword evidence="2" id="KW-1185">Reference proteome</keyword>
<evidence type="ECO:0000313" key="2">
    <source>
        <dbReference type="Proteomes" id="UP000784294"/>
    </source>
</evidence>
<dbReference type="EMBL" id="CAAALY010023396">
    <property type="protein sequence ID" value="VEL15089.1"/>
    <property type="molecule type" value="Genomic_DNA"/>
</dbReference>
<evidence type="ECO:0000313" key="1">
    <source>
        <dbReference type="EMBL" id="VEL15089.1"/>
    </source>
</evidence>
<dbReference type="Proteomes" id="UP000784294">
    <property type="component" value="Unassembled WGS sequence"/>
</dbReference>
<gene>
    <name evidence="1" type="ORF">PXEA_LOCUS8529</name>
</gene>
<organism evidence="1 2">
    <name type="scientific">Protopolystoma xenopodis</name>
    <dbReference type="NCBI Taxonomy" id="117903"/>
    <lineage>
        <taxon>Eukaryota</taxon>
        <taxon>Metazoa</taxon>
        <taxon>Spiralia</taxon>
        <taxon>Lophotrochozoa</taxon>
        <taxon>Platyhelminthes</taxon>
        <taxon>Monogenea</taxon>
        <taxon>Polyopisthocotylea</taxon>
        <taxon>Polystomatidea</taxon>
        <taxon>Polystomatidae</taxon>
        <taxon>Protopolystoma</taxon>
    </lineage>
</organism>
<dbReference type="AlphaFoldDB" id="A0A448WMB0"/>
<protein>
    <submittedName>
        <fullName evidence="1">Uncharacterized protein</fullName>
    </submittedName>
</protein>
<comment type="caution">
    <text evidence="1">The sequence shown here is derived from an EMBL/GenBank/DDBJ whole genome shotgun (WGS) entry which is preliminary data.</text>
</comment>
<name>A0A448WMB0_9PLAT</name>
<reference evidence="1" key="1">
    <citation type="submission" date="2018-11" db="EMBL/GenBank/DDBJ databases">
        <authorList>
            <consortium name="Pathogen Informatics"/>
        </authorList>
    </citation>
    <scope>NUCLEOTIDE SEQUENCE</scope>
</reference>
<proteinExistence type="predicted"/>
<accession>A0A448WMB0</accession>